<dbReference type="GO" id="GO:0051301">
    <property type="term" value="P:cell division"/>
    <property type="evidence" value="ECO:0007669"/>
    <property type="project" value="UniProtKB-KW"/>
</dbReference>
<dbReference type="PROSITE" id="PS51719">
    <property type="entry name" value="G_SEPTIN"/>
    <property type="match status" value="1"/>
</dbReference>
<evidence type="ECO:0000256" key="5">
    <source>
        <dbReference type="ARBA" id="ARBA00023134"/>
    </source>
</evidence>
<feature type="domain" description="Septin-type G" evidence="10">
    <location>
        <begin position="31"/>
        <end position="296"/>
    </location>
</feature>
<dbReference type="PIRSF" id="PIRSF006698">
    <property type="entry name" value="Septin"/>
    <property type="match status" value="1"/>
</dbReference>
<keyword evidence="12" id="KW-1185">Reference proteome</keyword>
<evidence type="ECO:0000259" key="10">
    <source>
        <dbReference type="PROSITE" id="PS51719"/>
    </source>
</evidence>
<dbReference type="SUPFAM" id="SSF52540">
    <property type="entry name" value="P-loop containing nucleoside triphosphate hydrolases"/>
    <property type="match status" value="1"/>
</dbReference>
<proteinExistence type="inferred from homology"/>
<dbReference type="FunFam" id="3.40.50.300:FF:000162">
    <property type="entry name" value="septin-7 isoform X1"/>
    <property type="match status" value="1"/>
</dbReference>
<name>A0AAV1YXZ2_9ARAC</name>
<evidence type="ECO:0000256" key="8">
    <source>
        <dbReference type="RuleBase" id="RU004560"/>
    </source>
</evidence>
<dbReference type="Pfam" id="PF00735">
    <property type="entry name" value="Septin"/>
    <property type="match status" value="1"/>
</dbReference>
<dbReference type="GO" id="GO:0032154">
    <property type="term" value="C:cleavage furrow"/>
    <property type="evidence" value="ECO:0007669"/>
    <property type="project" value="UniProtKB-SubCell"/>
</dbReference>
<keyword evidence="2" id="KW-0132">Cell division</keyword>
<keyword evidence="5 8" id="KW-0342">GTP-binding</keyword>
<reference evidence="11 12" key="1">
    <citation type="submission" date="2024-04" db="EMBL/GenBank/DDBJ databases">
        <authorList>
            <person name="Rising A."/>
            <person name="Reimegard J."/>
            <person name="Sonavane S."/>
            <person name="Akerstrom W."/>
            <person name="Nylinder S."/>
            <person name="Hedman E."/>
            <person name="Kallberg Y."/>
        </authorList>
    </citation>
    <scope>NUCLEOTIDE SEQUENCE [LARGE SCALE GENOMIC DNA]</scope>
</reference>
<dbReference type="GO" id="GO:0005856">
    <property type="term" value="C:cytoskeleton"/>
    <property type="evidence" value="ECO:0007669"/>
    <property type="project" value="UniProtKB-ARBA"/>
</dbReference>
<keyword evidence="3 8" id="KW-0547">Nucleotide-binding</keyword>
<dbReference type="AlphaFoldDB" id="A0AAV1YXZ2"/>
<sequence length="405" mass="47509">MYSEITRELDLSGYVGFDSLPHQIVKRCLQENFTFNILCVGETGVGKSTLISSLFNMEIDTSKGHKHTNSMVSLKTKKYYIKEKEVPLRLSVTETVGYGDQISKEGNFEPIVNYVDSQFEKYLQEELKIERNLAGHRDTRIHVCLYFICPTGHTLKAADLLALKYLSSKVNVVPLIAKADIMTKAELQDFKSNIRKELQREKIEIYQFQSEDEMKRELKVVSDVPFAVIGSTDVVVNDGKLTRGRNYPWGTVYIDNEDHSDFVKLRQMLIEIHMEDLTSVTHTKHYQNYRKERLHGFENFQSGDERLNLMEILVAKSEEMRQHFQGEEEKIALSFRERAKNTEQKLAEEEQRIKLKFKTSQDQNENEQRFLDEERKLLLQEIDLFHKKKREFEQRKEAIKNDAKY</sequence>
<dbReference type="CDD" id="cd01850">
    <property type="entry name" value="CDC_Septin"/>
    <property type="match status" value="1"/>
</dbReference>
<keyword evidence="4 9" id="KW-0175">Coiled coil</keyword>
<comment type="caution">
    <text evidence="11">The sequence shown here is derived from an EMBL/GenBank/DDBJ whole genome shotgun (WGS) entry which is preliminary data.</text>
</comment>
<dbReference type="GO" id="GO:0005525">
    <property type="term" value="F:GTP binding"/>
    <property type="evidence" value="ECO:0007669"/>
    <property type="project" value="UniProtKB-UniRule"/>
</dbReference>
<evidence type="ECO:0000313" key="11">
    <source>
        <dbReference type="EMBL" id="CAL1263712.1"/>
    </source>
</evidence>
<dbReference type="Proteomes" id="UP001497382">
    <property type="component" value="Unassembled WGS sequence"/>
</dbReference>
<evidence type="ECO:0000256" key="1">
    <source>
        <dbReference type="ARBA" id="ARBA00004626"/>
    </source>
</evidence>
<evidence type="ECO:0000256" key="4">
    <source>
        <dbReference type="ARBA" id="ARBA00023054"/>
    </source>
</evidence>
<comment type="similarity">
    <text evidence="7 8">Belongs to the TRAFAC class TrmE-Era-EngA-EngB-Septin-like GTPase superfamily. Septin GTPase family.</text>
</comment>
<protein>
    <recommendedName>
        <fullName evidence="7">Septin</fullName>
    </recommendedName>
</protein>
<dbReference type="InterPro" id="IPR016491">
    <property type="entry name" value="Septin"/>
</dbReference>
<evidence type="ECO:0000313" key="12">
    <source>
        <dbReference type="Proteomes" id="UP001497382"/>
    </source>
</evidence>
<dbReference type="PANTHER" id="PTHR18884">
    <property type="entry name" value="SEPTIN"/>
    <property type="match status" value="1"/>
</dbReference>
<evidence type="ECO:0000256" key="7">
    <source>
        <dbReference type="PIRNR" id="PIRNR006698"/>
    </source>
</evidence>
<evidence type="ECO:0000256" key="3">
    <source>
        <dbReference type="ARBA" id="ARBA00022741"/>
    </source>
</evidence>
<keyword evidence="6" id="KW-0131">Cell cycle</keyword>
<dbReference type="InterPro" id="IPR030379">
    <property type="entry name" value="G_SEPTIN_dom"/>
</dbReference>
<evidence type="ECO:0000256" key="6">
    <source>
        <dbReference type="ARBA" id="ARBA00023306"/>
    </source>
</evidence>
<evidence type="ECO:0000256" key="9">
    <source>
        <dbReference type="SAM" id="Coils"/>
    </source>
</evidence>
<accession>A0AAV1YXZ2</accession>
<comment type="subcellular location">
    <subcellularLocation>
        <location evidence="1">Cleavage furrow</location>
    </subcellularLocation>
</comment>
<feature type="coiled-coil region" evidence="9">
    <location>
        <begin position="332"/>
        <end position="359"/>
    </location>
</feature>
<dbReference type="InterPro" id="IPR027417">
    <property type="entry name" value="P-loop_NTPase"/>
</dbReference>
<gene>
    <name evidence="11" type="ORF">LARSCL_LOCUS1626</name>
</gene>
<organism evidence="11 12">
    <name type="scientific">Larinioides sclopetarius</name>
    <dbReference type="NCBI Taxonomy" id="280406"/>
    <lineage>
        <taxon>Eukaryota</taxon>
        <taxon>Metazoa</taxon>
        <taxon>Ecdysozoa</taxon>
        <taxon>Arthropoda</taxon>
        <taxon>Chelicerata</taxon>
        <taxon>Arachnida</taxon>
        <taxon>Araneae</taxon>
        <taxon>Araneomorphae</taxon>
        <taxon>Entelegynae</taxon>
        <taxon>Araneoidea</taxon>
        <taxon>Araneidae</taxon>
        <taxon>Larinioides</taxon>
    </lineage>
</organism>
<evidence type="ECO:0000256" key="2">
    <source>
        <dbReference type="ARBA" id="ARBA00022618"/>
    </source>
</evidence>
<dbReference type="Gene3D" id="3.40.50.300">
    <property type="entry name" value="P-loop containing nucleotide triphosphate hydrolases"/>
    <property type="match status" value="1"/>
</dbReference>
<dbReference type="EMBL" id="CAXIEN010000010">
    <property type="protein sequence ID" value="CAL1263712.1"/>
    <property type="molecule type" value="Genomic_DNA"/>
</dbReference>